<organism evidence="1 2">
    <name type="scientific">Lupinus luteus</name>
    <name type="common">European yellow lupine</name>
    <dbReference type="NCBI Taxonomy" id="3873"/>
    <lineage>
        <taxon>Eukaryota</taxon>
        <taxon>Viridiplantae</taxon>
        <taxon>Streptophyta</taxon>
        <taxon>Embryophyta</taxon>
        <taxon>Tracheophyta</taxon>
        <taxon>Spermatophyta</taxon>
        <taxon>Magnoliopsida</taxon>
        <taxon>eudicotyledons</taxon>
        <taxon>Gunneridae</taxon>
        <taxon>Pentapetalae</taxon>
        <taxon>rosids</taxon>
        <taxon>fabids</taxon>
        <taxon>Fabales</taxon>
        <taxon>Fabaceae</taxon>
        <taxon>Papilionoideae</taxon>
        <taxon>50 kb inversion clade</taxon>
        <taxon>genistoids sensu lato</taxon>
        <taxon>core genistoids</taxon>
        <taxon>Genisteae</taxon>
        <taxon>Lupinus</taxon>
    </lineage>
</organism>
<sequence>MMRKWLRMKKVGVAAGSSATCGDGHGARRGSRFPFLWLRLGSCGVGMRVFLCCSWPDLLSFFFSLSPSNWFPGRTILCLLAGSAEVVVTTWVCDEGGGALEHR</sequence>
<keyword evidence="2" id="KW-1185">Reference proteome</keyword>
<reference evidence="1 2" key="1">
    <citation type="submission" date="2024-03" db="EMBL/GenBank/DDBJ databases">
        <authorList>
            <person name="Martinez-Hernandez J."/>
        </authorList>
    </citation>
    <scope>NUCLEOTIDE SEQUENCE [LARGE SCALE GENOMIC DNA]</scope>
</reference>
<evidence type="ECO:0008006" key="3">
    <source>
        <dbReference type="Google" id="ProtNLM"/>
    </source>
</evidence>
<name>A0AAV1XQ78_LUPLU</name>
<dbReference type="Proteomes" id="UP001497480">
    <property type="component" value="Unassembled WGS sequence"/>
</dbReference>
<comment type="caution">
    <text evidence="1">The sequence shown here is derived from an EMBL/GenBank/DDBJ whole genome shotgun (WGS) entry which is preliminary data.</text>
</comment>
<evidence type="ECO:0000313" key="2">
    <source>
        <dbReference type="Proteomes" id="UP001497480"/>
    </source>
</evidence>
<accession>A0AAV1XQ78</accession>
<dbReference type="EMBL" id="CAXHTB010000017">
    <property type="protein sequence ID" value="CAL0323729.1"/>
    <property type="molecule type" value="Genomic_DNA"/>
</dbReference>
<dbReference type="AlphaFoldDB" id="A0AAV1XQ78"/>
<gene>
    <name evidence="1" type="ORF">LLUT_LOCUS24789</name>
</gene>
<protein>
    <recommendedName>
        <fullName evidence="3">Secreted protein</fullName>
    </recommendedName>
</protein>
<evidence type="ECO:0000313" key="1">
    <source>
        <dbReference type="EMBL" id="CAL0323729.1"/>
    </source>
</evidence>
<proteinExistence type="predicted"/>